<sequence length="503" mass="54451">MSGKKNTAAMILAAGQGTRMKSALPKVLHRVAGRPMLWYAANLARQVSTQTVAIVVGHGSEQVQAYLEREKANFEPFEVVIQEKQLGTGHAVQQAYPVCTRNDAKQADQFLILNGDSPLLTQATLTSLVDYHQSEKAGLTILTTVIPESRGYGRVVRGPSGEIRRVVEDQDCSAEERSISEINVGTYVVDGPFLGKALSQLRPQNAQGEYYITDIIEVAVQQGLKVVAWITNDHLETTGINTREHLAMAEKEMRRRICQRLMLSGVTMLDPERVIIDDGVEVGRDTTLYPGVMLEGRTVIGANCVIQGNSRLNNCLVGNNVLIQDSCVLLEARIEEGAVIGPFAHLRPGSHIHRKGKVGNFVELKQTEVGEGSKVNHLSYLGDTMVGRNVNIGAGTITCNYDGFRKAQTKIEDNVFIGSDVQLIAPVTIGEGALIAAGTTVTKNIPPNALGISRVAQVNKEGTAAKRREILASSSAAHGQAKEQSDPAESPLRPNPQEQKDPV</sequence>
<protein>
    <recommendedName>
        <fullName evidence="18">Bifunctional protein GlmU</fullName>
    </recommendedName>
    <domain>
        <recommendedName>
            <fullName evidence="18">UDP-N-acetylglucosamine pyrophosphorylase</fullName>
            <ecNumber evidence="18">2.7.7.23</ecNumber>
        </recommendedName>
        <alternativeName>
            <fullName evidence="18">N-acetylglucosamine-1-phosphate uridyltransferase</fullName>
        </alternativeName>
    </domain>
    <domain>
        <recommendedName>
            <fullName evidence="18">Glucosamine-1-phosphate N-acetyltransferase</fullName>
            <ecNumber evidence="18">2.3.1.157</ecNumber>
        </recommendedName>
    </domain>
</protein>
<evidence type="ECO:0000256" key="18">
    <source>
        <dbReference type="HAMAP-Rule" id="MF_01631"/>
    </source>
</evidence>
<feature type="binding site" evidence="18">
    <location>
        <begin position="400"/>
        <end position="401"/>
    </location>
    <ligand>
        <name>acetyl-CoA</name>
        <dbReference type="ChEBI" id="CHEBI:57288"/>
    </ligand>
</feature>
<dbReference type="GO" id="GO:0005737">
    <property type="term" value="C:cytoplasm"/>
    <property type="evidence" value="ECO:0007669"/>
    <property type="project" value="UniProtKB-SubCell"/>
</dbReference>
<keyword evidence="14 18" id="KW-0961">Cell wall biogenesis/degradation</keyword>
<feature type="binding site" evidence="18">
    <location>
        <position position="168"/>
    </location>
    <ligand>
        <name>UDP-N-acetyl-alpha-D-glucosamine</name>
        <dbReference type="ChEBI" id="CHEBI:57705"/>
    </ligand>
</feature>
<dbReference type="Pfam" id="PF12804">
    <property type="entry name" value="NTP_transf_3"/>
    <property type="match status" value="1"/>
</dbReference>
<evidence type="ECO:0000256" key="5">
    <source>
        <dbReference type="ARBA" id="ARBA00022679"/>
    </source>
</evidence>
<dbReference type="InterPro" id="IPR029044">
    <property type="entry name" value="Nucleotide-diphossugar_trans"/>
</dbReference>
<dbReference type="InterPro" id="IPR050065">
    <property type="entry name" value="GlmU-like"/>
</dbReference>
<dbReference type="CDD" id="cd03353">
    <property type="entry name" value="LbH_GlmU_C"/>
    <property type="match status" value="1"/>
</dbReference>
<evidence type="ECO:0000256" key="7">
    <source>
        <dbReference type="ARBA" id="ARBA00022723"/>
    </source>
</evidence>
<feature type="binding site" evidence="18">
    <location>
        <position position="437"/>
    </location>
    <ligand>
        <name>acetyl-CoA</name>
        <dbReference type="ChEBI" id="CHEBI:57288"/>
    </ligand>
</feature>
<feature type="binding site" evidence="18">
    <location>
        <position position="241"/>
    </location>
    <ligand>
        <name>UDP-N-acetyl-alpha-D-glucosamine</name>
        <dbReference type="ChEBI" id="CHEBI:57705"/>
    </ligand>
</feature>
<reference evidence="21 22" key="1">
    <citation type="submission" date="2023-01" db="EMBL/GenBank/DDBJ databases">
        <title>Cultivation and genomic characterization of new, ubiquitous marine nitrite-oxidizing bacteria from the Nitrospirales.</title>
        <authorList>
            <person name="Mueller A.J."/>
            <person name="Daebeler A."/>
            <person name="Herbold C.W."/>
            <person name="Kirkegaard R.H."/>
            <person name="Daims H."/>
        </authorList>
    </citation>
    <scope>NUCLEOTIDE SEQUENCE [LARGE SCALE GENOMIC DNA]</scope>
    <source>
        <strain evidence="21 22">DK</strain>
    </source>
</reference>
<evidence type="ECO:0000256" key="2">
    <source>
        <dbReference type="ARBA" id="ARBA00007707"/>
    </source>
</evidence>
<comment type="pathway">
    <text evidence="18">Bacterial outer membrane biogenesis; LPS lipid A biosynthesis.</text>
</comment>
<evidence type="ECO:0000313" key="21">
    <source>
        <dbReference type="EMBL" id="WNM62069.1"/>
    </source>
</evidence>
<dbReference type="Proteomes" id="UP001302494">
    <property type="component" value="Chromosome"/>
</dbReference>
<evidence type="ECO:0000259" key="20">
    <source>
        <dbReference type="Pfam" id="PF12804"/>
    </source>
</evidence>
<dbReference type="CDD" id="cd02540">
    <property type="entry name" value="GT2_GlmU_N_bac"/>
    <property type="match status" value="1"/>
</dbReference>
<dbReference type="PANTHER" id="PTHR43584">
    <property type="entry name" value="NUCLEOTIDYL TRANSFERASE"/>
    <property type="match status" value="1"/>
</dbReference>
<comment type="cofactor">
    <cofactor evidence="18">
        <name>Mg(2+)</name>
        <dbReference type="ChEBI" id="CHEBI:18420"/>
    </cofactor>
    <text evidence="18">Binds 1 Mg(2+) ion per subunit.</text>
</comment>
<dbReference type="InterPro" id="IPR001451">
    <property type="entry name" value="Hexapep"/>
</dbReference>
<comment type="caution">
    <text evidence="18">Lacks conserved residue(s) required for the propagation of feature annotation.</text>
</comment>
<evidence type="ECO:0000256" key="11">
    <source>
        <dbReference type="ARBA" id="ARBA00022984"/>
    </source>
</evidence>
<dbReference type="GO" id="GO:0016020">
    <property type="term" value="C:membrane"/>
    <property type="evidence" value="ECO:0007669"/>
    <property type="project" value="GOC"/>
</dbReference>
<feature type="binding site" evidence="18">
    <location>
        <position position="241"/>
    </location>
    <ligand>
        <name>Mg(2+)</name>
        <dbReference type="ChEBI" id="CHEBI:18420"/>
    </ligand>
</feature>
<feature type="region of interest" description="N-acetyltransferase" evidence="18">
    <location>
        <begin position="265"/>
        <end position="503"/>
    </location>
</feature>
<dbReference type="GO" id="GO:0009245">
    <property type="term" value="P:lipid A biosynthetic process"/>
    <property type="evidence" value="ECO:0007669"/>
    <property type="project" value="UniProtKB-UniRule"/>
</dbReference>
<dbReference type="SUPFAM" id="SSF53448">
    <property type="entry name" value="Nucleotide-diphospho-sugar transferases"/>
    <property type="match status" value="1"/>
</dbReference>
<keyword evidence="8 18" id="KW-0677">Repeat</keyword>
<dbReference type="GO" id="GO:0000902">
    <property type="term" value="P:cell morphogenesis"/>
    <property type="evidence" value="ECO:0007669"/>
    <property type="project" value="UniProtKB-UniRule"/>
</dbReference>
<dbReference type="GO" id="GO:0000287">
    <property type="term" value="F:magnesium ion binding"/>
    <property type="evidence" value="ECO:0007669"/>
    <property type="project" value="UniProtKB-UniRule"/>
</dbReference>
<keyword evidence="7 18" id="KW-0479">Metal-binding</keyword>
<feature type="binding site" evidence="18">
    <location>
        <begin position="87"/>
        <end position="88"/>
    </location>
    <ligand>
        <name>UDP-N-acetyl-alpha-D-glucosamine</name>
        <dbReference type="ChEBI" id="CHEBI:57705"/>
    </ligand>
</feature>
<comment type="similarity">
    <text evidence="2 18">In the C-terminal section; belongs to the transferase hexapeptide repeat family.</text>
</comment>
<proteinExistence type="inferred from homology"/>
<feature type="region of interest" description="Pyrophosphorylase" evidence="18">
    <location>
        <begin position="1"/>
        <end position="243"/>
    </location>
</feature>
<feature type="region of interest" description="Disordered" evidence="19">
    <location>
        <begin position="469"/>
        <end position="503"/>
    </location>
</feature>
<dbReference type="Gene3D" id="3.90.550.10">
    <property type="entry name" value="Spore Coat Polysaccharide Biosynthesis Protein SpsA, Chain A"/>
    <property type="match status" value="1"/>
</dbReference>
<dbReference type="GO" id="GO:0009252">
    <property type="term" value="P:peptidoglycan biosynthetic process"/>
    <property type="evidence" value="ECO:0007669"/>
    <property type="project" value="UniProtKB-UniRule"/>
</dbReference>
<feature type="binding site" evidence="18">
    <location>
        <position position="82"/>
    </location>
    <ligand>
        <name>UDP-N-acetyl-alpha-D-glucosamine</name>
        <dbReference type="ChEBI" id="CHEBI:57705"/>
    </ligand>
</feature>
<evidence type="ECO:0000256" key="15">
    <source>
        <dbReference type="ARBA" id="ARBA00048247"/>
    </source>
</evidence>
<keyword evidence="6 18" id="KW-0548">Nucleotidyltransferase</keyword>
<dbReference type="NCBIfam" id="TIGR01173">
    <property type="entry name" value="glmU"/>
    <property type="match status" value="1"/>
</dbReference>
<dbReference type="Gene3D" id="2.160.10.10">
    <property type="entry name" value="Hexapeptide repeat proteins"/>
    <property type="match status" value="1"/>
</dbReference>
<dbReference type="GO" id="GO:0019134">
    <property type="term" value="F:glucosamine-1-phosphate N-acetyltransferase activity"/>
    <property type="evidence" value="ECO:0007669"/>
    <property type="project" value="UniProtKB-UniRule"/>
</dbReference>
<feature type="binding site" evidence="18">
    <location>
        <position position="183"/>
    </location>
    <ligand>
        <name>UDP-N-acetyl-alpha-D-glucosamine</name>
        <dbReference type="ChEBI" id="CHEBI:57705"/>
    </ligand>
</feature>
<feature type="binding site" evidence="18">
    <location>
        <begin position="12"/>
        <end position="15"/>
    </location>
    <ligand>
        <name>UDP-N-acetyl-alpha-D-glucosamine</name>
        <dbReference type="ChEBI" id="CHEBI:57705"/>
    </ligand>
</feature>
<dbReference type="PANTHER" id="PTHR43584:SF3">
    <property type="entry name" value="BIFUNCTIONAL PROTEIN GLMU"/>
    <property type="match status" value="1"/>
</dbReference>
<feature type="binding site" evidence="18">
    <location>
        <position position="153"/>
    </location>
    <ligand>
        <name>UDP-N-acetyl-alpha-D-glucosamine</name>
        <dbReference type="ChEBI" id="CHEBI:57705"/>
    </ligand>
</feature>
<feature type="domain" description="MobA-like NTP transferase" evidence="20">
    <location>
        <begin position="9"/>
        <end position="142"/>
    </location>
</feature>
<gene>
    <name evidence="18 21" type="primary">glmU</name>
    <name evidence="21" type="ORF">PQG83_20370</name>
</gene>
<dbReference type="GO" id="GO:0006048">
    <property type="term" value="P:UDP-N-acetylglucosamine biosynthetic process"/>
    <property type="evidence" value="ECO:0007669"/>
    <property type="project" value="InterPro"/>
</dbReference>
<keyword evidence="5 18" id="KW-0808">Transferase</keyword>
<feature type="binding site" evidence="18">
    <location>
        <position position="419"/>
    </location>
    <ligand>
        <name>acetyl-CoA</name>
        <dbReference type="ChEBI" id="CHEBI:57288"/>
    </ligand>
</feature>
<comment type="subunit">
    <text evidence="18">Homotrimer.</text>
</comment>
<dbReference type="EC" id="2.3.1.157" evidence="18"/>
<evidence type="ECO:0000256" key="19">
    <source>
        <dbReference type="SAM" id="MobiDB-lite"/>
    </source>
</evidence>
<dbReference type="GO" id="GO:0003977">
    <property type="term" value="F:UDP-N-acetylglucosamine diphosphorylase activity"/>
    <property type="evidence" value="ECO:0007669"/>
    <property type="project" value="UniProtKB-UniRule"/>
</dbReference>
<dbReference type="EMBL" id="CP116968">
    <property type="protein sequence ID" value="WNM62069.1"/>
    <property type="molecule type" value="Genomic_DNA"/>
</dbReference>
<dbReference type="InterPro" id="IPR038009">
    <property type="entry name" value="GlmU_C_LbH"/>
</dbReference>
<dbReference type="HAMAP" id="MF_01631">
    <property type="entry name" value="GlmU"/>
    <property type="match status" value="1"/>
</dbReference>
<evidence type="ECO:0000256" key="6">
    <source>
        <dbReference type="ARBA" id="ARBA00022695"/>
    </source>
</evidence>
<keyword evidence="22" id="KW-1185">Reference proteome</keyword>
<feature type="binding site" evidence="18">
    <location>
        <position position="380"/>
    </location>
    <ligand>
        <name>UDP-N-acetyl-alpha-D-glucosamine</name>
        <dbReference type="ChEBI" id="CHEBI:57705"/>
    </ligand>
</feature>
<dbReference type="InterPro" id="IPR018357">
    <property type="entry name" value="Hexapep_transf_CS"/>
</dbReference>
<organism evidence="21 22">
    <name type="scientific">Candidatus Nitrospira neomarina</name>
    <dbReference type="NCBI Taxonomy" id="3020899"/>
    <lineage>
        <taxon>Bacteria</taxon>
        <taxon>Pseudomonadati</taxon>
        <taxon>Nitrospirota</taxon>
        <taxon>Nitrospiria</taxon>
        <taxon>Nitrospirales</taxon>
        <taxon>Nitrospiraceae</taxon>
        <taxon>Nitrospira</taxon>
    </lineage>
</organism>
<comment type="catalytic activity">
    <reaction evidence="16 18">
        <text>N-acetyl-alpha-D-glucosamine 1-phosphate + UTP + H(+) = UDP-N-acetyl-alpha-D-glucosamine + diphosphate</text>
        <dbReference type="Rhea" id="RHEA:13509"/>
        <dbReference type="ChEBI" id="CHEBI:15378"/>
        <dbReference type="ChEBI" id="CHEBI:33019"/>
        <dbReference type="ChEBI" id="CHEBI:46398"/>
        <dbReference type="ChEBI" id="CHEBI:57705"/>
        <dbReference type="ChEBI" id="CHEBI:57776"/>
        <dbReference type="EC" id="2.7.7.23"/>
    </reaction>
</comment>
<dbReference type="RefSeq" id="WP_312745019.1">
    <property type="nucleotide sequence ID" value="NZ_CP116968.1"/>
</dbReference>
<dbReference type="SUPFAM" id="SSF51161">
    <property type="entry name" value="Trimeric LpxA-like enzymes"/>
    <property type="match status" value="1"/>
</dbReference>
<feature type="binding site" evidence="18">
    <location>
        <position position="26"/>
    </location>
    <ligand>
        <name>UDP-N-acetyl-alpha-D-glucosamine</name>
        <dbReference type="ChEBI" id="CHEBI:57705"/>
    </ligand>
</feature>
<dbReference type="GO" id="GO:0071555">
    <property type="term" value="P:cell wall organization"/>
    <property type="evidence" value="ECO:0007669"/>
    <property type="project" value="UniProtKB-KW"/>
</dbReference>
<evidence type="ECO:0000256" key="17">
    <source>
        <dbReference type="ARBA" id="ARBA00049628"/>
    </source>
</evidence>
<comment type="function">
    <text evidence="17 18">Catalyzes the last two sequential reactions in the de novo biosynthetic pathway for UDP-N-acetylglucosamine (UDP-GlcNAc). The C-terminal domain catalyzes the transfer of acetyl group from acetyl coenzyme A to glucosamine-1-phosphate (GlcN-1-P) to produce N-acetylglucosamine-1-phosphate (GlcNAc-1-P), which is converted into UDP-GlcNAc by the transfer of uridine 5-monophosphate (from uridine 5-triphosphate), a reaction catalyzed by the N-terminal domain.</text>
</comment>
<feature type="binding site" evidence="18">
    <location>
        <position position="116"/>
    </location>
    <ligand>
        <name>Mg(2+)</name>
        <dbReference type="ChEBI" id="CHEBI:18420"/>
    </ligand>
</feature>
<evidence type="ECO:0000256" key="10">
    <source>
        <dbReference type="ARBA" id="ARBA00022960"/>
    </source>
</evidence>
<evidence type="ECO:0000256" key="12">
    <source>
        <dbReference type="ARBA" id="ARBA00023268"/>
    </source>
</evidence>
<feature type="binding site" evidence="18">
    <location>
        <position position="347"/>
    </location>
    <ligand>
        <name>UDP-N-acetyl-alpha-D-glucosamine</name>
        <dbReference type="ChEBI" id="CHEBI:57705"/>
    </ligand>
</feature>
<dbReference type="InterPro" id="IPR011004">
    <property type="entry name" value="Trimer_LpxA-like_sf"/>
</dbReference>
<evidence type="ECO:0000256" key="4">
    <source>
        <dbReference type="ARBA" id="ARBA00022490"/>
    </source>
</evidence>
<feature type="active site" description="Proton acceptor" evidence="18">
    <location>
        <position position="377"/>
    </location>
</feature>
<evidence type="ECO:0000256" key="14">
    <source>
        <dbReference type="ARBA" id="ARBA00023316"/>
    </source>
</evidence>
<dbReference type="GO" id="GO:0008360">
    <property type="term" value="P:regulation of cell shape"/>
    <property type="evidence" value="ECO:0007669"/>
    <property type="project" value="UniProtKB-KW"/>
</dbReference>
<feature type="binding site" evidence="18">
    <location>
        <position position="394"/>
    </location>
    <ligand>
        <name>acetyl-CoA</name>
        <dbReference type="ChEBI" id="CHEBI:57288"/>
    </ligand>
</feature>
<comment type="similarity">
    <text evidence="3 18">In the N-terminal section; belongs to the N-acetylglucosamine-1-phosphate uridyltransferase family.</text>
</comment>
<keyword evidence="13 18" id="KW-0012">Acyltransferase</keyword>
<evidence type="ECO:0000256" key="3">
    <source>
        <dbReference type="ARBA" id="ARBA00007947"/>
    </source>
</evidence>
<evidence type="ECO:0000313" key="22">
    <source>
        <dbReference type="Proteomes" id="UP001302494"/>
    </source>
</evidence>
<dbReference type="KEGG" id="nneo:PQG83_20370"/>
<comment type="subcellular location">
    <subcellularLocation>
        <location evidence="1 18">Cytoplasm</location>
    </subcellularLocation>
</comment>
<comment type="catalytic activity">
    <reaction evidence="15 18">
        <text>alpha-D-glucosamine 1-phosphate + acetyl-CoA = N-acetyl-alpha-D-glucosamine 1-phosphate + CoA + H(+)</text>
        <dbReference type="Rhea" id="RHEA:13725"/>
        <dbReference type="ChEBI" id="CHEBI:15378"/>
        <dbReference type="ChEBI" id="CHEBI:57287"/>
        <dbReference type="ChEBI" id="CHEBI:57288"/>
        <dbReference type="ChEBI" id="CHEBI:57776"/>
        <dbReference type="ChEBI" id="CHEBI:58516"/>
        <dbReference type="EC" id="2.3.1.157"/>
    </reaction>
</comment>
<dbReference type="EC" id="2.7.7.23" evidence="18"/>
<dbReference type="Pfam" id="PF00132">
    <property type="entry name" value="Hexapep"/>
    <property type="match status" value="2"/>
</dbReference>
<evidence type="ECO:0000256" key="1">
    <source>
        <dbReference type="ARBA" id="ARBA00004496"/>
    </source>
</evidence>
<feature type="region of interest" description="Linker" evidence="18">
    <location>
        <begin position="244"/>
        <end position="264"/>
    </location>
</feature>
<evidence type="ECO:0000256" key="8">
    <source>
        <dbReference type="ARBA" id="ARBA00022737"/>
    </source>
</evidence>
<comment type="pathway">
    <text evidence="18">Nucleotide-sugar biosynthesis; UDP-N-acetyl-alpha-D-glucosamine biosynthesis; UDP-N-acetyl-alpha-D-glucosamine from N-acetyl-alpha-D-glucosamine 1-phosphate: step 1/1.</text>
</comment>
<dbReference type="PROSITE" id="PS00101">
    <property type="entry name" value="HEXAPEP_TRANSFERASES"/>
    <property type="match status" value="1"/>
</dbReference>
<accession>A0AA96K2Z7</accession>
<evidence type="ECO:0000256" key="16">
    <source>
        <dbReference type="ARBA" id="ARBA00048493"/>
    </source>
</evidence>
<keyword evidence="11 18" id="KW-0573">Peptidoglycan synthesis</keyword>
<feature type="binding site" evidence="18">
    <location>
        <position position="365"/>
    </location>
    <ligand>
        <name>UDP-N-acetyl-alpha-D-glucosamine</name>
        <dbReference type="ChEBI" id="CHEBI:57705"/>
    </ligand>
</feature>
<dbReference type="AlphaFoldDB" id="A0AA96K2Z7"/>
<keyword evidence="12 18" id="KW-0511">Multifunctional enzyme</keyword>
<keyword evidence="4 18" id="KW-0963">Cytoplasm</keyword>
<evidence type="ECO:0000256" key="9">
    <source>
        <dbReference type="ARBA" id="ARBA00022842"/>
    </source>
</evidence>
<name>A0AA96K2Z7_9BACT</name>
<dbReference type="InterPro" id="IPR005882">
    <property type="entry name" value="Bifunctional_GlmU"/>
</dbReference>
<dbReference type="NCBIfam" id="NF010934">
    <property type="entry name" value="PRK14354.1"/>
    <property type="match status" value="1"/>
</dbReference>
<feature type="binding site" evidence="18">
    <location>
        <position position="454"/>
    </location>
    <ligand>
        <name>acetyl-CoA</name>
        <dbReference type="ChEBI" id="CHEBI:57288"/>
    </ligand>
</feature>
<feature type="binding site" evidence="18">
    <location>
        <position position="391"/>
    </location>
    <ligand>
        <name>UDP-N-acetyl-alpha-D-glucosamine</name>
        <dbReference type="ChEBI" id="CHEBI:57705"/>
    </ligand>
</feature>
<dbReference type="InterPro" id="IPR025877">
    <property type="entry name" value="MobA-like_NTP_Trfase"/>
</dbReference>
<evidence type="ECO:0000256" key="13">
    <source>
        <dbReference type="ARBA" id="ARBA00023315"/>
    </source>
</evidence>
<comment type="pathway">
    <text evidence="18">Nucleotide-sugar biosynthesis; UDP-N-acetyl-alpha-D-glucosamine biosynthesis; N-acetyl-alpha-D-glucosamine 1-phosphate from alpha-D-glucosamine 6-phosphate (route II): step 2/2.</text>
</comment>
<keyword evidence="10 18" id="KW-0133">Cell shape</keyword>
<keyword evidence="9 18" id="KW-0460">Magnesium</keyword>